<feature type="region of interest" description="Disordered" evidence="1">
    <location>
        <begin position="1"/>
        <end position="25"/>
    </location>
</feature>
<gene>
    <name evidence="2" type="ORF">NCGR_LOCUS35873</name>
</gene>
<evidence type="ECO:0000256" key="1">
    <source>
        <dbReference type="SAM" id="MobiDB-lite"/>
    </source>
</evidence>
<accession>A0A811Q698</accession>
<reference evidence="2" key="1">
    <citation type="submission" date="2020-10" db="EMBL/GenBank/DDBJ databases">
        <authorList>
            <person name="Han B."/>
            <person name="Lu T."/>
            <person name="Zhao Q."/>
            <person name="Huang X."/>
            <person name="Zhao Y."/>
        </authorList>
    </citation>
    <scope>NUCLEOTIDE SEQUENCE</scope>
</reference>
<evidence type="ECO:0000313" key="3">
    <source>
        <dbReference type="Proteomes" id="UP000604825"/>
    </source>
</evidence>
<keyword evidence="3" id="KW-1185">Reference proteome</keyword>
<sequence>MGIETPSIQAVVAANGGPTPSPKEDRMARLGAEAKDEMVALHAAEKAARAEEEEDVDADYLAVADDNEADGLFSDVYGCFEDTIGQTVVAPRWGNAATPSRPGCTH</sequence>
<evidence type="ECO:0000313" key="2">
    <source>
        <dbReference type="EMBL" id="CAD6252146.1"/>
    </source>
</evidence>
<proteinExistence type="predicted"/>
<organism evidence="2 3">
    <name type="scientific">Miscanthus lutarioriparius</name>
    <dbReference type="NCBI Taxonomy" id="422564"/>
    <lineage>
        <taxon>Eukaryota</taxon>
        <taxon>Viridiplantae</taxon>
        <taxon>Streptophyta</taxon>
        <taxon>Embryophyta</taxon>
        <taxon>Tracheophyta</taxon>
        <taxon>Spermatophyta</taxon>
        <taxon>Magnoliopsida</taxon>
        <taxon>Liliopsida</taxon>
        <taxon>Poales</taxon>
        <taxon>Poaceae</taxon>
        <taxon>PACMAD clade</taxon>
        <taxon>Panicoideae</taxon>
        <taxon>Andropogonodae</taxon>
        <taxon>Andropogoneae</taxon>
        <taxon>Saccharinae</taxon>
        <taxon>Miscanthus</taxon>
    </lineage>
</organism>
<comment type="caution">
    <text evidence="2">The sequence shown here is derived from an EMBL/GenBank/DDBJ whole genome shotgun (WGS) entry which is preliminary data.</text>
</comment>
<dbReference type="Proteomes" id="UP000604825">
    <property type="component" value="Unassembled WGS sequence"/>
</dbReference>
<dbReference type="EMBL" id="CAJGYO010000008">
    <property type="protein sequence ID" value="CAD6252146.1"/>
    <property type="molecule type" value="Genomic_DNA"/>
</dbReference>
<protein>
    <submittedName>
        <fullName evidence="2">Uncharacterized protein</fullName>
    </submittedName>
</protein>
<dbReference type="AlphaFoldDB" id="A0A811Q698"/>
<name>A0A811Q698_9POAL</name>